<dbReference type="AlphaFoldDB" id="A0A0E9UUQ6"/>
<reference evidence="1" key="2">
    <citation type="journal article" date="2015" name="Fish Shellfish Immunol.">
        <title>Early steps in the European eel (Anguilla anguilla)-Vibrio vulnificus interaction in the gills: Role of the RtxA13 toxin.</title>
        <authorList>
            <person name="Callol A."/>
            <person name="Pajuelo D."/>
            <person name="Ebbesson L."/>
            <person name="Teles M."/>
            <person name="MacKenzie S."/>
            <person name="Amaro C."/>
        </authorList>
    </citation>
    <scope>NUCLEOTIDE SEQUENCE</scope>
</reference>
<evidence type="ECO:0000313" key="1">
    <source>
        <dbReference type="EMBL" id="JAH68698.1"/>
    </source>
</evidence>
<organism evidence="1">
    <name type="scientific">Anguilla anguilla</name>
    <name type="common">European freshwater eel</name>
    <name type="synonym">Muraena anguilla</name>
    <dbReference type="NCBI Taxonomy" id="7936"/>
    <lineage>
        <taxon>Eukaryota</taxon>
        <taxon>Metazoa</taxon>
        <taxon>Chordata</taxon>
        <taxon>Craniata</taxon>
        <taxon>Vertebrata</taxon>
        <taxon>Euteleostomi</taxon>
        <taxon>Actinopterygii</taxon>
        <taxon>Neopterygii</taxon>
        <taxon>Teleostei</taxon>
        <taxon>Anguilliformes</taxon>
        <taxon>Anguillidae</taxon>
        <taxon>Anguilla</taxon>
    </lineage>
</organism>
<reference evidence="1" key="1">
    <citation type="submission" date="2014-11" db="EMBL/GenBank/DDBJ databases">
        <authorList>
            <person name="Amaro Gonzalez C."/>
        </authorList>
    </citation>
    <scope>NUCLEOTIDE SEQUENCE</scope>
</reference>
<sequence>MQLSWQNATKGEQRDHIYKTGTSIHVLDHKLLEHKNGKSQDDMWNY</sequence>
<protein>
    <submittedName>
        <fullName evidence="1">Uncharacterized protein</fullName>
    </submittedName>
</protein>
<name>A0A0E9UUQ6_ANGAN</name>
<dbReference type="EMBL" id="GBXM01039879">
    <property type="protein sequence ID" value="JAH68698.1"/>
    <property type="molecule type" value="Transcribed_RNA"/>
</dbReference>
<proteinExistence type="predicted"/>
<accession>A0A0E9UUQ6</accession>